<sequence length="100" mass="11659">MYYKHIAKTIITLAHWVLKLWKSCQGWLVFELEQVFYCLGAQLFSGHLSRRSGYFSRPVKYLRLFLTKNVTSERCTATPVVSFEVILFRYNGPREAASCS</sequence>
<protein>
    <recommendedName>
        <fullName evidence="3">Secreted protein</fullName>
    </recommendedName>
</protein>
<dbReference type="EMBL" id="GIFC01006116">
    <property type="protein sequence ID" value="MXU88199.1"/>
    <property type="molecule type" value="Transcribed_RNA"/>
</dbReference>
<evidence type="ECO:0000313" key="2">
    <source>
        <dbReference type="EMBL" id="MXU88199.1"/>
    </source>
</evidence>
<feature type="signal peptide" evidence="1">
    <location>
        <begin position="1"/>
        <end position="26"/>
    </location>
</feature>
<name>A0A6B0U6Q1_IXORI</name>
<proteinExistence type="predicted"/>
<evidence type="ECO:0008006" key="3">
    <source>
        <dbReference type="Google" id="ProtNLM"/>
    </source>
</evidence>
<accession>A0A6B0U6Q1</accession>
<dbReference type="AlphaFoldDB" id="A0A6B0U6Q1"/>
<feature type="chain" id="PRO_5025469494" description="Secreted protein" evidence="1">
    <location>
        <begin position="27"/>
        <end position="100"/>
    </location>
</feature>
<evidence type="ECO:0000256" key="1">
    <source>
        <dbReference type="SAM" id="SignalP"/>
    </source>
</evidence>
<reference evidence="2" key="1">
    <citation type="submission" date="2019-12" db="EMBL/GenBank/DDBJ databases">
        <title>An insight into the sialome of adult female Ixodes ricinus ticks feeding for 6 days.</title>
        <authorList>
            <person name="Perner J."/>
            <person name="Ribeiro J.M.C."/>
        </authorList>
    </citation>
    <scope>NUCLEOTIDE SEQUENCE</scope>
    <source>
        <strain evidence="2">Semi-engorged</strain>
        <tissue evidence="2">Salivary glands</tissue>
    </source>
</reference>
<keyword evidence="1" id="KW-0732">Signal</keyword>
<organism evidence="2">
    <name type="scientific">Ixodes ricinus</name>
    <name type="common">Common tick</name>
    <name type="synonym">Acarus ricinus</name>
    <dbReference type="NCBI Taxonomy" id="34613"/>
    <lineage>
        <taxon>Eukaryota</taxon>
        <taxon>Metazoa</taxon>
        <taxon>Ecdysozoa</taxon>
        <taxon>Arthropoda</taxon>
        <taxon>Chelicerata</taxon>
        <taxon>Arachnida</taxon>
        <taxon>Acari</taxon>
        <taxon>Parasitiformes</taxon>
        <taxon>Ixodida</taxon>
        <taxon>Ixodoidea</taxon>
        <taxon>Ixodidae</taxon>
        <taxon>Ixodinae</taxon>
        <taxon>Ixodes</taxon>
    </lineage>
</organism>